<dbReference type="PANTHER" id="PTHR31424">
    <property type="entry name" value="PROTEIN CBG23806"/>
    <property type="match status" value="1"/>
</dbReference>
<reference evidence="1 2" key="2">
    <citation type="submission" date="2017-10" db="EMBL/GenBank/DDBJ databases">
        <title>Genome analyses suggest a sexual origin of heterokaryosis in a supposedly ancient asexual fungus.</title>
        <authorList>
            <person name="Corradi N."/>
            <person name="Sedzielewska K."/>
            <person name="Noel J."/>
            <person name="Charron P."/>
            <person name="Farinelli L."/>
            <person name="Marton T."/>
            <person name="Kruger M."/>
            <person name="Pelin A."/>
            <person name="Brachmann A."/>
            <person name="Corradi N."/>
        </authorList>
    </citation>
    <scope>NUCLEOTIDE SEQUENCE [LARGE SCALE GENOMIC DNA]</scope>
    <source>
        <strain evidence="1 2">A1</strain>
    </source>
</reference>
<organism evidence="1 2">
    <name type="scientific">Rhizophagus irregularis</name>
    <dbReference type="NCBI Taxonomy" id="588596"/>
    <lineage>
        <taxon>Eukaryota</taxon>
        <taxon>Fungi</taxon>
        <taxon>Fungi incertae sedis</taxon>
        <taxon>Mucoromycota</taxon>
        <taxon>Glomeromycotina</taxon>
        <taxon>Glomeromycetes</taxon>
        <taxon>Glomerales</taxon>
        <taxon>Glomeraceae</taxon>
        <taxon>Rhizophagus</taxon>
    </lineage>
</organism>
<protein>
    <submittedName>
        <fullName evidence="1">Uncharacterized protein</fullName>
    </submittedName>
</protein>
<dbReference type="AlphaFoldDB" id="A0A2N0QU03"/>
<dbReference type="EMBL" id="LLXH01003178">
    <property type="protein sequence ID" value="PKC54551.1"/>
    <property type="molecule type" value="Genomic_DNA"/>
</dbReference>
<dbReference type="VEuPathDB" id="FungiDB:RhiirA1_429862"/>
<proteinExistence type="predicted"/>
<comment type="caution">
    <text evidence="1">The sequence shown here is derived from an EMBL/GenBank/DDBJ whole genome shotgun (WGS) entry which is preliminary data.</text>
</comment>
<feature type="non-terminal residue" evidence="1">
    <location>
        <position position="1"/>
    </location>
</feature>
<dbReference type="PANTHER" id="PTHR31424:SF5">
    <property type="entry name" value="APPLE DOMAIN-CONTAINING PROTEIN"/>
    <property type="match status" value="1"/>
</dbReference>
<evidence type="ECO:0000313" key="2">
    <source>
        <dbReference type="Proteomes" id="UP000232688"/>
    </source>
</evidence>
<accession>A0A2N0QU03</accession>
<sequence length="365" mass="42684">RATSIGKQLLTEFNEKVPKFYNVEEILVLENIRYSVKNQSHLPREGVVSKERQRINKEMAQLIPILIVDINAQVDLSEDEDIEDENIAQEIIDAVGKDGRNVGRKIKHVMITMAILDDKDTLHKPNSYHTIILYPGCENYDSLSNIMVPFCHDLRNLKEQGLIINNIRWNFQFYFSSDWKFLATCLGFNGAHSKNFCPWCTISKSQQGDLSKECLLIAELMEQNLFNDTARKIIIDEMKRIKINFQFWQDHGSKTWNYTSLMGNDKVKVLQFFDLTKILSMRRATIVRDLWNKFYELYIKMKDPTVKAEDFKNDAINWLTLFLTPFEGIPNTQGFKKGLYQPDNITPYIHVLVYHISEFMAIHQK</sequence>
<dbReference type="Proteomes" id="UP000232688">
    <property type="component" value="Unassembled WGS sequence"/>
</dbReference>
<gene>
    <name evidence="1" type="ORF">RhiirA1_429862</name>
</gene>
<name>A0A2N0QU03_9GLOM</name>
<evidence type="ECO:0000313" key="1">
    <source>
        <dbReference type="EMBL" id="PKC54551.1"/>
    </source>
</evidence>
<reference evidence="1 2" key="1">
    <citation type="submission" date="2017-10" db="EMBL/GenBank/DDBJ databases">
        <title>Extensive intraspecific genome diversity in a model arbuscular mycorrhizal fungus.</title>
        <authorList>
            <person name="Chen E.C.H."/>
            <person name="Morin E."/>
            <person name="Baudet D."/>
            <person name="Noel J."/>
            <person name="Ndikumana S."/>
            <person name="Charron P."/>
            <person name="St-Onge C."/>
            <person name="Giorgi J."/>
            <person name="Grigoriev I.V."/>
            <person name="Roux C."/>
            <person name="Martin F.M."/>
            <person name="Corradi N."/>
        </authorList>
    </citation>
    <scope>NUCLEOTIDE SEQUENCE [LARGE SCALE GENOMIC DNA]</scope>
    <source>
        <strain evidence="1 2">A1</strain>
    </source>
</reference>